<accession>A0ABR2A8K2</accession>
<dbReference type="EMBL" id="JBBPBN010000318">
    <property type="protein sequence ID" value="KAK8489323.1"/>
    <property type="molecule type" value="Genomic_DNA"/>
</dbReference>
<dbReference type="InterPro" id="IPR039618">
    <property type="entry name" value="CLE9-13"/>
</dbReference>
<protein>
    <submittedName>
        <fullName evidence="1">Uncharacterized protein</fullName>
    </submittedName>
</protein>
<reference evidence="1 2" key="1">
    <citation type="journal article" date="2024" name="G3 (Bethesda)">
        <title>Genome assembly of Hibiscus sabdariffa L. provides insights into metabolisms of medicinal natural products.</title>
        <authorList>
            <person name="Kim T."/>
        </authorList>
    </citation>
    <scope>NUCLEOTIDE SEQUENCE [LARGE SCALE GENOMIC DNA]</scope>
    <source>
        <strain evidence="1">TK-2024</strain>
        <tissue evidence="1">Old leaves</tissue>
    </source>
</reference>
<organism evidence="1 2">
    <name type="scientific">Hibiscus sabdariffa</name>
    <name type="common">roselle</name>
    <dbReference type="NCBI Taxonomy" id="183260"/>
    <lineage>
        <taxon>Eukaryota</taxon>
        <taxon>Viridiplantae</taxon>
        <taxon>Streptophyta</taxon>
        <taxon>Embryophyta</taxon>
        <taxon>Tracheophyta</taxon>
        <taxon>Spermatophyta</taxon>
        <taxon>Magnoliopsida</taxon>
        <taxon>eudicotyledons</taxon>
        <taxon>Gunneridae</taxon>
        <taxon>Pentapetalae</taxon>
        <taxon>rosids</taxon>
        <taxon>malvids</taxon>
        <taxon>Malvales</taxon>
        <taxon>Malvaceae</taxon>
        <taxon>Malvoideae</taxon>
        <taxon>Hibiscus</taxon>
    </lineage>
</organism>
<evidence type="ECO:0000313" key="1">
    <source>
        <dbReference type="EMBL" id="KAK8489323.1"/>
    </source>
</evidence>
<evidence type="ECO:0000313" key="2">
    <source>
        <dbReference type="Proteomes" id="UP001396334"/>
    </source>
</evidence>
<proteinExistence type="predicted"/>
<dbReference type="PANTHER" id="PTHR34359">
    <property type="entry name" value="CLAVATA3/ESR (CLE)-RELATED PROTEIN 10"/>
    <property type="match status" value="1"/>
</dbReference>
<name>A0ABR2A8K2_9ROSI</name>
<dbReference type="PROSITE" id="PS51257">
    <property type="entry name" value="PROKAR_LIPOPROTEIN"/>
    <property type="match status" value="1"/>
</dbReference>
<gene>
    <name evidence="1" type="ORF">V6N11_013607</name>
</gene>
<sequence>MAMKSTLHLVSISISLSLLLLFFGCRNLFDLSSINVSHQVSGSQHHTFRRNRKVLATKFDFSPFLRHRQRRRRRGHVPVTGPEPSGNQIDPRYGVEKRLVPTGPNPLHH</sequence>
<keyword evidence="2" id="KW-1185">Reference proteome</keyword>
<comment type="caution">
    <text evidence="1">The sequence shown here is derived from an EMBL/GenBank/DDBJ whole genome shotgun (WGS) entry which is preliminary data.</text>
</comment>
<dbReference type="PANTHER" id="PTHR34359:SF24">
    <property type="entry name" value="INACTIVE PROTEIN FON2 SPARE1"/>
    <property type="match status" value="1"/>
</dbReference>
<dbReference type="Proteomes" id="UP001396334">
    <property type="component" value="Unassembled WGS sequence"/>
</dbReference>